<accession>A0ABN9SDK8</accession>
<comment type="caution">
    <text evidence="3">The sequence shown here is derived from an EMBL/GenBank/DDBJ whole genome shotgun (WGS) entry which is preliminary data.</text>
</comment>
<reference evidence="3" key="1">
    <citation type="submission" date="2023-10" db="EMBL/GenBank/DDBJ databases">
        <authorList>
            <person name="Chen Y."/>
            <person name="Shah S."/>
            <person name="Dougan E. K."/>
            <person name="Thang M."/>
            <person name="Chan C."/>
        </authorList>
    </citation>
    <scope>NUCLEOTIDE SEQUENCE [LARGE SCALE GENOMIC DNA]</scope>
</reference>
<organism evidence="3 4">
    <name type="scientific">Prorocentrum cordatum</name>
    <dbReference type="NCBI Taxonomy" id="2364126"/>
    <lineage>
        <taxon>Eukaryota</taxon>
        <taxon>Sar</taxon>
        <taxon>Alveolata</taxon>
        <taxon>Dinophyceae</taxon>
        <taxon>Prorocentrales</taxon>
        <taxon>Prorocentraceae</taxon>
        <taxon>Prorocentrum</taxon>
    </lineage>
</organism>
<dbReference type="SUPFAM" id="SSF56672">
    <property type="entry name" value="DNA/RNA polymerases"/>
    <property type="match status" value="1"/>
</dbReference>
<evidence type="ECO:0000256" key="2">
    <source>
        <dbReference type="SAM" id="Phobius"/>
    </source>
</evidence>
<dbReference type="InterPro" id="IPR011010">
    <property type="entry name" value="DNA_brk_join_enz"/>
</dbReference>
<feature type="transmembrane region" description="Helical" evidence="2">
    <location>
        <begin position="35"/>
        <end position="59"/>
    </location>
</feature>
<protein>
    <recommendedName>
        <fullName evidence="5">RNA-directed RNA polymerase</fullName>
    </recommendedName>
</protein>
<keyword evidence="2" id="KW-0812">Transmembrane</keyword>
<evidence type="ECO:0000256" key="1">
    <source>
        <dbReference type="SAM" id="MobiDB-lite"/>
    </source>
</evidence>
<evidence type="ECO:0000313" key="4">
    <source>
        <dbReference type="Proteomes" id="UP001189429"/>
    </source>
</evidence>
<feature type="region of interest" description="Disordered" evidence="1">
    <location>
        <begin position="314"/>
        <end position="338"/>
    </location>
</feature>
<proteinExistence type="predicted"/>
<keyword evidence="4" id="KW-1185">Reference proteome</keyword>
<dbReference type="InterPro" id="IPR043502">
    <property type="entry name" value="DNA/RNA_pol_sf"/>
</dbReference>
<sequence length="1389" mass="151578">GVKEAFGVSPCALGLSSAANACLGSQDIWGAPVPLGLAVTAAVLAFVLGALLVLAAQAACCSCYVTCRLVLAGAFALRQSIDTMRAAPRRRRSLAGLKPGDVVFVNYGVDGEPWHERLILAVVDHCCYIIMTPDGDIYAETISLEFLQGFREGGPRGGLPPGLGAARGLPVHRLSAKPVGQELQDLLEEGRAKAAEERSMMGTLEDEPEPPPASAGAGASAAPPLPPPAGSPPAGSSSELFKLVCVARSAQVNVGNTFMLAAQHHAPSDSFVSNGSVGLYDMGLRGDPAALYRVEVGEQESEVIELFRRLTKRDSDAGGTDTPPVRASGASSSEDARTLPVLRDSAGRRFRDMKSVANSSDMCAFDDWVLEGPRTALYLVKEIAEQAAGPLQRHPTWKHENQLQDDEHNAVTHDMLSEILELATTFDQLDVSNLASMESLCRHIQYIEQRIKKKREAGKDFDLQVTYSSPEQRRGPRRAAQRLGRRAAIGRRSNDCSAALNNLYGDGLFLPGGRPSQAQFSALDGILRAVTDDRPPDPLPAPEAALQELLGTEALDYASEDLSVVAPYDRGLVSWPDTAGLVDLLDVLPDPDRQEVIDGPRALLLRAEEEPPATCKVYWDKTLKADRGEYTRFVQDLLNRGMVELRTRRDFEVGIFFARKKSGKLRLIVDARSVKQNLRRPTSIQLASTAAMVGLEAEPGDMLEFSIQDIADCFYQFKVPDYMVPRFGMRPARAGEVGAETVQGEPVLAGAWVYPCLRVLLMSFSWAMRWAQQAHRELLRRAGLGGIESELVDRQVPPTTSATPVPRIVYVDNEVFVSSRPGASADARQQAAKKMSSVGLPLHEVEEGKHVVEALGLELDGIKLRCRLASSKRWRLVQGARALLRRRLVAGREVEKLIGHFAHAMLLNRPALCIFRAACDFARRHYRAPSLLWPSVRQELQNAMHIMPLLAVQFDMPWSGLVTCSDATLRGYAAQEADFPVSEVRRLQLHWEPTGARLAERRAWHPAAVGGPAPERQLQRRSGPVPDAVAGPWQSGGGPGYLDRAAARLSNEVSPIPCEAERIAGTGGPTVLEQGSATANAKEDYERRLERFFGFCSINGLALDTDLLLEEALVEYMDLLFAQGGPCNSGAKLLAAVGHRWPRLHHAGRLLKLPRVAKALQGWRRLAPPVTRAPVPWAAAAAIALALVRRRQPLAALAVALAADAYLRPGELLSLRANPAQSEAGGDYRFASLVLRPEEELQPTKTRGFNDSILLDSASRPYLGVLVERLARQKSFSAELLFPWSAAAFIAMFKRAAADVGLEAWELTPCILRHAGPSHDWLTKARPLDGIKRRGRWISDMSVRRYEKSSRVMRRLASLPRDCQLPLAESASNLEAGLRFGRVGKFESR</sequence>
<dbReference type="Gene3D" id="3.10.10.10">
    <property type="entry name" value="HIV Type 1 Reverse Transcriptase, subunit A, domain 1"/>
    <property type="match status" value="1"/>
</dbReference>
<feature type="region of interest" description="Disordered" evidence="1">
    <location>
        <begin position="193"/>
        <end position="236"/>
    </location>
</feature>
<gene>
    <name evidence="3" type="ORF">PCOR1329_LOCUS28357</name>
</gene>
<keyword evidence="2" id="KW-1133">Transmembrane helix</keyword>
<dbReference type="EMBL" id="CAUYUJ010010446">
    <property type="protein sequence ID" value="CAK0829402.1"/>
    <property type="molecule type" value="Genomic_DNA"/>
</dbReference>
<dbReference type="Proteomes" id="UP001189429">
    <property type="component" value="Unassembled WGS sequence"/>
</dbReference>
<keyword evidence="2" id="KW-0472">Membrane</keyword>
<feature type="non-terminal residue" evidence="3">
    <location>
        <position position="1389"/>
    </location>
</feature>
<evidence type="ECO:0008006" key="5">
    <source>
        <dbReference type="Google" id="ProtNLM"/>
    </source>
</evidence>
<dbReference type="SUPFAM" id="SSF56349">
    <property type="entry name" value="DNA breaking-rejoining enzymes"/>
    <property type="match status" value="1"/>
</dbReference>
<feature type="region of interest" description="Disordered" evidence="1">
    <location>
        <begin position="1008"/>
        <end position="1034"/>
    </location>
</feature>
<feature type="non-terminal residue" evidence="3">
    <location>
        <position position="1"/>
    </location>
</feature>
<name>A0ABN9SDK8_9DINO</name>
<evidence type="ECO:0000313" key="3">
    <source>
        <dbReference type="EMBL" id="CAK0829402.1"/>
    </source>
</evidence>